<dbReference type="PROSITE" id="PS50119">
    <property type="entry name" value="ZF_BBOX"/>
    <property type="match status" value="1"/>
</dbReference>
<dbReference type="InterPro" id="IPR000315">
    <property type="entry name" value="Znf_B-box"/>
</dbReference>
<feature type="domain" description="B box-type" evidence="6">
    <location>
        <begin position="131"/>
        <end position="171"/>
    </location>
</feature>
<reference evidence="7 8" key="1">
    <citation type="submission" date="2018-03" db="EMBL/GenBank/DDBJ databases">
        <title>Finding Nemo's genes: A chromosome-scale reference assembly of the genome of the orange clownfish Amphiprion percula.</title>
        <authorList>
            <person name="Lehmann R."/>
        </authorList>
    </citation>
    <scope>NUCLEOTIDE SEQUENCE</scope>
</reference>
<proteinExistence type="predicted"/>
<accession>A0A3P8TPJ5</accession>
<dbReference type="Proteomes" id="UP000265080">
    <property type="component" value="Chromosome 21"/>
</dbReference>
<evidence type="ECO:0000259" key="5">
    <source>
        <dbReference type="PROSITE" id="PS50089"/>
    </source>
</evidence>
<dbReference type="InterPro" id="IPR017907">
    <property type="entry name" value="Znf_RING_CS"/>
</dbReference>
<dbReference type="SMART" id="SM00336">
    <property type="entry name" value="BBOX"/>
    <property type="match status" value="1"/>
</dbReference>
<reference evidence="7" key="2">
    <citation type="submission" date="2025-08" db="UniProtKB">
        <authorList>
            <consortium name="Ensembl"/>
        </authorList>
    </citation>
    <scope>IDENTIFICATION</scope>
</reference>
<dbReference type="Pfam" id="PF00643">
    <property type="entry name" value="zf-B_box"/>
    <property type="match status" value="1"/>
</dbReference>
<dbReference type="PROSITE" id="PS50089">
    <property type="entry name" value="ZF_RING_2"/>
    <property type="match status" value="1"/>
</dbReference>
<dbReference type="Gene3D" id="3.30.40.10">
    <property type="entry name" value="Zinc/RING finger domain, C3HC4 (zinc finger)"/>
    <property type="match status" value="1"/>
</dbReference>
<feature type="domain" description="RING-type" evidence="5">
    <location>
        <begin position="15"/>
        <end position="55"/>
    </location>
</feature>
<sequence length="222" mass="25806">MSAASCLLTEEQLLCSICLDVFFNPVTLPCEHNFCKNCIMQHWDTNIQCQCPSCKEPFYRRLDLRVNTFISEMAQVAKPGEVPCDICTENKMKALRSCLVCLASCCETHLKPHLTASRLKRHRLTDPVENLEGRMCTIHDKPLELFCKTDQTCVCMLCLVLDHKSHKVILLKEQLEERKKSDLGRRETKIHPMIQERRLKIEEKWFFTVMPKTNQFSSTKNL</sequence>
<dbReference type="InterPro" id="IPR001841">
    <property type="entry name" value="Znf_RING"/>
</dbReference>
<evidence type="ECO:0000259" key="6">
    <source>
        <dbReference type="PROSITE" id="PS50119"/>
    </source>
</evidence>
<dbReference type="AlphaFoldDB" id="A0A3P8TPJ5"/>
<dbReference type="InterPro" id="IPR051051">
    <property type="entry name" value="E3_ubiq-ligase_TRIM/RNF"/>
</dbReference>
<dbReference type="Ensembl" id="ENSAPET00000028762.1">
    <property type="protein sequence ID" value="ENSAPEP00000028020.1"/>
    <property type="gene ID" value="ENSAPEG00000019892.1"/>
</dbReference>
<dbReference type="InterPro" id="IPR013083">
    <property type="entry name" value="Znf_RING/FYVE/PHD"/>
</dbReference>
<dbReference type="STRING" id="161767.ENSAPEP00000028020"/>
<dbReference type="InterPro" id="IPR027370">
    <property type="entry name" value="Znf-RING_euk"/>
</dbReference>
<dbReference type="SMART" id="SM00184">
    <property type="entry name" value="RING"/>
    <property type="match status" value="1"/>
</dbReference>
<evidence type="ECO:0000256" key="3">
    <source>
        <dbReference type="ARBA" id="ARBA00022833"/>
    </source>
</evidence>
<keyword evidence="8" id="KW-1185">Reference proteome</keyword>
<dbReference type="CDD" id="cd19769">
    <property type="entry name" value="Bbox2_TRIM16-like"/>
    <property type="match status" value="1"/>
</dbReference>
<dbReference type="SUPFAM" id="SSF57850">
    <property type="entry name" value="RING/U-box"/>
    <property type="match status" value="1"/>
</dbReference>
<keyword evidence="1" id="KW-0479">Metal-binding</keyword>
<evidence type="ECO:0000313" key="7">
    <source>
        <dbReference type="Ensembl" id="ENSAPEP00000028020.1"/>
    </source>
</evidence>
<dbReference type="Pfam" id="PF13445">
    <property type="entry name" value="zf-RING_UBOX"/>
    <property type="match status" value="1"/>
</dbReference>
<dbReference type="CDD" id="cd19802">
    <property type="entry name" value="Bbox1_TRIM8-like"/>
    <property type="match status" value="1"/>
</dbReference>
<dbReference type="PANTHER" id="PTHR25465:SF32">
    <property type="entry name" value="BLOODTHIRSTY-RELATED GENE FAMILY, MEMBER 16 ISOFORM X1-RELATED"/>
    <property type="match status" value="1"/>
</dbReference>
<dbReference type="GO" id="GO:0008270">
    <property type="term" value="F:zinc ion binding"/>
    <property type="evidence" value="ECO:0007669"/>
    <property type="project" value="UniProtKB-KW"/>
</dbReference>
<evidence type="ECO:0000256" key="1">
    <source>
        <dbReference type="ARBA" id="ARBA00022723"/>
    </source>
</evidence>
<evidence type="ECO:0008006" key="9">
    <source>
        <dbReference type="Google" id="ProtNLM"/>
    </source>
</evidence>
<name>A0A3P8TPJ5_AMPPE</name>
<evidence type="ECO:0000313" key="8">
    <source>
        <dbReference type="Proteomes" id="UP000265080"/>
    </source>
</evidence>
<dbReference type="GeneTree" id="ENSGT01040000240400"/>
<evidence type="ECO:0000256" key="4">
    <source>
        <dbReference type="PROSITE-ProRule" id="PRU00024"/>
    </source>
</evidence>
<dbReference type="Gene3D" id="3.30.160.60">
    <property type="entry name" value="Classic Zinc Finger"/>
    <property type="match status" value="1"/>
</dbReference>
<protein>
    <recommendedName>
        <fullName evidence="9">RING-type domain-containing protein</fullName>
    </recommendedName>
</protein>
<evidence type="ECO:0000256" key="2">
    <source>
        <dbReference type="ARBA" id="ARBA00022771"/>
    </source>
</evidence>
<organism evidence="7 8">
    <name type="scientific">Amphiprion percula</name>
    <name type="common">Orange clownfish</name>
    <name type="synonym">Lutjanus percula</name>
    <dbReference type="NCBI Taxonomy" id="161767"/>
    <lineage>
        <taxon>Eukaryota</taxon>
        <taxon>Metazoa</taxon>
        <taxon>Chordata</taxon>
        <taxon>Craniata</taxon>
        <taxon>Vertebrata</taxon>
        <taxon>Euteleostomi</taxon>
        <taxon>Actinopterygii</taxon>
        <taxon>Neopterygii</taxon>
        <taxon>Teleostei</taxon>
        <taxon>Neoteleostei</taxon>
        <taxon>Acanthomorphata</taxon>
        <taxon>Ovalentaria</taxon>
        <taxon>Pomacentridae</taxon>
        <taxon>Amphiprion</taxon>
    </lineage>
</organism>
<keyword evidence="3" id="KW-0862">Zinc</keyword>
<dbReference type="PROSITE" id="PS00518">
    <property type="entry name" value="ZF_RING_1"/>
    <property type="match status" value="1"/>
</dbReference>
<reference evidence="7" key="3">
    <citation type="submission" date="2025-09" db="UniProtKB">
        <authorList>
            <consortium name="Ensembl"/>
        </authorList>
    </citation>
    <scope>IDENTIFICATION</scope>
</reference>
<dbReference type="SUPFAM" id="SSF57845">
    <property type="entry name" value="B-box zinc-binding domain"/>
    <property type="match status" value="1"/>
</dbReference>
<dbReference type="OMA" id="ASCCETH"/>
<dbReference type="PANTHER" id="PTHR25465">
    <property type="entry name" value="B-BOX DOMAIN CONTAINING"/>
    <property type="match status" value="1"/>
</dbReference>
<keyword evidence="2 4" id="KW-0863">Zinc-finger</keyword>